<organism evidence="1 2">
    <name type="scientific">Mesorhizobium metallidurans STM 2683</name>
    <dbReference type="NCBI Taxonomy" id="1297569"/>
    <lineage>
        <taxon>Bacteria</taxon>
        <taxon>Pseudomonadati</taxon>
        <taxon>Pseudomonadota</taxon>
        <taxon>Alphaproteobacteria</taxon>
        <taxon>Hyphomicrobiales</taxon>
        <taxon>Phyllobacteriaceae</taxon>
        <taxon>Mesorhizobium</taxon>
    </lineage>
</organism>
<evidence type="ECO:0000313" key="2">
    <source>
        <dbReference type="Proteomes" id="UP000012062"/>
    </source>
</evidence>
<dbReference type="EMBL" id="CAUM01000111">
    <property type="protein sequence ID" value="CCV06922.1"/>
    <property type="molecule type" value="Genomic_DNA"/>
</dbReference>
<dbReference type="AlphaFoldDB" id="M5ERK4"/>
<protein>
    <submittedName>
        <fullName evidence="1">Uncharacterized protein</fullName>
    </submittedName>
</protein>
<keyword evidence="2" id="KW-1185">Reference proteome</keyword>
<evidence type="ECO:0000313" key="1">
    <source>
        <dbReference type="EMBL" id="CCV06922.1"/>
    </source>
</evidence>
<dbReference type="Proteomes" id="UP000012062">
    <property type="component" value="Unassembled WGS sequence"/>
</dbReference>
<sequence>MTRRGDIGALHLPGIFFQQSGEVFRGR</sequence>
<accession>M5ERK4</accession>
<name>M5ERK4_9HYPH</name>
<comment type="caution">
    <text evidence="1">The sequence shown here is derived from an EMBL/GenBank/DDBJ whole genome shotgun (WGS) entry which is preliminary data.</text>
</comment>
<proteinExistence type="predicted"/>
<gene>
    <name evidence="1" type="ORF">MESS2_440027</name>
</gene>
<dbReference type="STRING" id="1297569.MESS2_440027"/>
<reference evidence="1 2" key="1">
    <citation type="submission" date="2013-02" db="EMBL/GenBank/DDBJ databases">
        <authorList>
            <person name="Genoscope - CEA"/>
        </authorList>
    </citation>
    <scope>NUCLEOTIDE SEQUENCE [LARGE SCALE GENOMIC DNA]</scope>
    <source>
        <strain evidence="1 2">STM 2683</strain>
    </source>
</reference>